<proteinExistence type="predicted"/>
<evidence type="ECO:0000313" key="1">
    <source>
        <dbReference type="EMBL" id="MEQ2252905.1"/>
    </source>
</evidence>
<comment type="caution">
    <text evidence="1">The sequence shown here is derived from an EMBL/GenBank/DDBJ whole genome shotgun (WGS) entry which is preliminary data.</text>
</comment>
<organism evidence="1 2">
    <name type="scientific">Ilyodon furcidens</name>
    <name type="common">goldbreast splitfin</name>
    <dbReference type="NCBI Taxonomy" id="33524"/>
    <lineage>
        <taxon>Eukaryota</taxon>
        <taxon>Metazoa</taxon>
        <taxon>Chordata</taxon>
        <taxon>Craniata</taxon>
        <taxon>Vertebrata</taxon>
        <taxon>Euteleostomi</taxon>
        <taxon>Actinopterygii</taxon>
        <taxon>Neopterygii</taxon>
        <taxon>Teleostei</taxon>
        <taxon>Neoteleostei</taxon>
        <taxon>Acanthomorphata</taxon>
        <taxon>Ovalentaria</taxon>
        <taxon>Atherinomorphae</taxon>
        <taxon>Cyprinodontiformes</taxon>
        <taxon>Goodeidae</taxon>
        <taxon>Ilyodon</taxon>
    </lineage>
</organism>
<accession>A0ABV0V899</accession>
<gene>
    <name evidence="1" type="ORF">ILYODFUR_026668</name>
</gene>
<keyword evidence="2" id="KW-1185">Reference proteome</keyword>
<dbReference type="EMBL" id="JAHRIQ010096091">
    <property type="protein sequence ID" value="MEQ2252905.1"/>
    <property type="molecule type" value="Genomic_DNA"/>
</dbReference>
<protein>
    <submittedName>
        <fullName evidence="1">Uncharacterized protein</fullName>
    </submittedName>
</protein>
<name>A0ABV0V899_9TELE</name>
<evidence type="ECO:0000313" key="2">
    <source>
        <dbReference type="Proteomes" id="UP001482620"/>
    </source>
</evidence>
<sequence>MQGAPTKYWLLETSITTFVKNELKNIQTFLSSGYSECSKGHREDHNMLSHDDEEQRKSRGALFTISLHFMRNMKQWELADNLQRSERDSLTLYYNKRNSIVCV</sequence>
<dbReference type="Proteomes" id="UP001482620">
    <property type="component" value="Unassembled WGS sequence"/>
</dbReference>
<reference evidence="1 2" key="1">
    <citation type="submission" date="2021-06" db="EMBL/GenBank/DDBJ databases">
        <authorList>
            <person name="Palmer J.M."/>
        </authorList>
    </citation>
    <scope>NUCLEOTIDE SEQUENCE [LARGE SCALE GENOMIC DNA]</scope>
    <source>
        <strain evidence="2">if_2019</strain>
        <tissue evidence="1">Muscle</tissue>
    </source>
</reference>